<evidence type="ECO:0000256" key="2">
    <source>
        <dbReference type="ARBA" id="ARBA00022837"/>
    </source>
</evidence>
<proteinExistence type="predicted"/>
<name>A0ABQ9Y2S6_9EUKA</name>
<dbReference type="InterPro" id="IPR018247">
    <property type="entry name" value="EF_Hand_1_Ca_BS"/>
</dbReference>
<keyword evidence="5" id="KW-1185">Reference proteome</keyword>
<keyword evidence="2" id="KW-0106">Calcium</keyword>
<keyword evidence="1" id="KW-0677">Repeat</keyword>
<organism evidence="4 5">
    <name type="scientific">Blattamonas nauphoetae</name>
    <dbReference type="NCBI Taxonomy" id="2049346"/>
    <lineage>
        <taxon>Eukaryota</taxon>
        <taxon>Metamonada</taxon>
        <taxon>Preaxostyla</taxon>
        <taxon>Oxymonadida</taxon>
        <taxon>Blattamonas</taxon>
    </lineage>
</organism>
<dbReference type="PROSITE" id="PS00018">
    <property type="entry name" value="EF_HAND_1"/>
    <property type="match status" value="2"/>
</dbReference>
<dbReference type="Proteomes" id="UP001281761">
    <property type="component" value="Unassembled WGS sequence"/>
</dbReference>
<dbReference type="SMART" id="SM00054">
    <property type="entry name" value="EFh"/>
    <property type="match status" value="3"/>
</dbReference>
<dbReference type="SUPFAM" id="SSF47473">
    <property type="entry name" value="EF-hand"/>
    <property type="match status" value="1"/>
</dbReference>
<dbReference type="InterPro" id="IPR011992">
    <property type="entry name" value="EF-hand-dom_pair"/>
</dbReference>
<evidence type="ECO:0000313" key="5">
    <source>
        <dbReference type="Proteomes" id="UP001281761"/>
    </source>
</evidence>
<feature type="domain" description="EF-hand" evidence="3">
    <location>
        <begin position="12"/>
        <end position="47"/>
    </location>
</feature>
<dbReference type="InterPro" id="IPR002048">
    <property type="entry name" value="EF_hand_dom"/>
</dbReference>
<evidence type="ECO:0000259" key="3">
    <source>
        <dbReference type="PROSITE" id="PS50222"/>
    </source>
</evidence>
<dbReference type="Pfam" id="PF13202">
    <property type="entry name" value="EF-hand_5"/>
    <property type="match status" value="1"/>
</dbReference>
<sequence>MSGEKQEEQIVESDDAILKIFKKFDIKNDGVIDFDEVKIVMKSVGLYPSNQKIRDIIKRVDLDKDGVINFKEFASMRRNEDICELNVLAQFKKYDVSRLHRGFITPESIKQVLREEGVDDDAINEYVIEFMALDSNGDGKVSFLDLYESMMTRIPDEWLEWIYVNVQRGVSDDAMIKILVENGFNQNTAQRLIEKTKREGRQVVERSYVDVGKNWVGGYKV</sequence>
<protein>
    <recommendedName>
        <fullName evidence="3">EF-hand domain-containing protein</fullName>
    </recommendedName>
</protein>
<dbReference type="EMBL" id="JARBJD010000041">
    <property type="protein sequence ID" value="KAK2958048.1"/>
    <property type="molecule type" value="Genomic_DNA"/>
</dbReference>
<evidence type="ECO:0000256" key="1">
    <source>
        <dbReference type="ARBA" id="ARBA00022737"/>
    </source>
</evidence>
<feature type="domain" description="EF-hand" evidence="3">
    <location>
        <begin position="121"/>
        <end position="156"/>
    </location>
</feature>
<dbReference type="PROSITE" id="PS50222">
    <property type="entry name" value="EF_HAND_2"/>
    <property type="match status" value="3"/>
</dbReference>
<dbReference type="InterPro" id="IPR050145">
    <property type="entry name" value="Centrin_CML-like"/>
</dbReference>
<dbReference type="Pfam" id="PF13499">
    <property type="entry name" value="EF-hand_7"/>
    <property type="match status" value="1"/>
</dbReference>
<dbReference type="CDD" id="cd00051">
    <property type="entry name" value="EFh"/>
    <property type="match status" value="1"/>
</dbReference>
<evidence type="ECO:0000313" key="4">
    <source>
        <dbReference type="EMBL" id="KAK2958048.1"/>
    </source>
</evidence>
<dbReference type="PANTHER" id="PTHR23050">
    <property type="entry name" value="CALCIUM BINDING PROTEIN"/>
    <property type="match status" value="1"/>
</dbReference>
<dbReference type="Gene3D" id="1.10.238.10">
    <property type="entry name" value="EF-hand"/>
    <property type="match status" value="2"/>
</dbReference>
<feature type="domain" description="EF-hand" evidence="3">
    <location>
        <begin position="48"/>
        <end position="83"/>
    </location>
</feature>
<reference evidence="4 5" key="1">
    <citation type="journal article" date="2022" name="bioRxiv">
        <title>Genomics of Preaxostyla Flagellates Illuminates Evolutionary Transitions and the Path Towards Mitochondrial Loss.</title>
        <authorList>
            <person name="Novak L.V.F."/>
            <person name="Treitli S.C."/>
            <person name="Pyrih J."/>
            <person name="Halakuc P."/>
            <person name="Pipaliya S.V."/>
            <person name="Vacek V."/>
            <person name="Brzon O."/>
            <person name="Soukal P."/>
            <person name="Eme L."/>
            <person name="Dacks J.B."/>
            <person name="Karnkowska A."/>
            <person name="Elias M."/>
            <person name="Hampl V."/>
        </authorList>
    </citation>
    <scope>NUCLEOTIDE SEQUENCE [LARGE SCALE GENOMIC DNA]</scope>
    <source>
        <strain evidence="4">NAU3</strain>
        <tissue evidence="4">Gut</tissue>
    </source>
</reference>
<accession>A0ABQ9Y2S6</accession>
<gene>
    <name evidence="4" type="ORF">BLNAU_6974</name>
</gene>
<comment type="caution">
    <text evidence="4">The sequence shown here is derived from an EMBL/GenBank/DDBJ whole genome shotgun (WGS) entry which is preliminary data.</text>
</comment>